<evidence type="ECO:0000313" key="2">
    <source>
        <dbReference type="Proteomes" id="UP000038802"/>
    </source>
</evidence>
<reference evidence="2" key="1">
    <citation type="submission" date="2015-03" db="EMBL/GenBank/DDBJ databases">
        <authorList>
            <consortium name="Pathogen Informatics"/>
        </authorList>
    </citation>
    <scope>NUCLEOTIDE SEQUENCE [LARGE SCALE GENOMIC DNA]</scope>
    <source>
        <strain evidence="2">K00500041</strain>
    </source>
</reference>
<protein>
    <submittedName>
        <fullName evidence="1">Uncharacterized protein</fullName>
    </submittedName>
</protein>
<dbReference type="EMBL" id="CSAE01000418">
    <property type="protein sequence ID" value="COW26575.1"/>
    <property type="molecule type" value="Genomic_DNA"/>
</dbReference>
<gene>
    <name evidence="1" type="ORF">ERS007703_03219</name>
</gene>
<evidence type="ECO:0000313" key="1">
    <source>
        <dbReference type="EMBL" id="COW26575.1"/>
    </source>
</evidence>
<accession>A0A0U0RSJ9</accession>
<organism evidence="1 2">
    <name type="scientific">Mycobacterium tuberculosis</name>
    <dbReference type="NCBI Taxonomy" id="1773"/>
    <lineage>
        <taxon>Bacteria</taxon>
        <taxon>Bacillati</taxon>
        <taxon>Actinomycetota</taxon>
        <taxon>Actinomycetes</taxon>
        <taxon>Mycobacteriales</taxon>
        <taxon>Mycobacteriaceae</taxon>
        <taxon>Mycobacterium</taxon>
        <taxon>Mycobacterium tuberculosis complex</taxon>
    </lineage>
</organism>
<dbReference type="PANTHER" id="PTHR40254">
    <property type="entry name" value="BLR0577 PROTEIN"/>
    <property type="match status" value="1"/>
</dbReference>
<proteinExistence type="predicted"/>
<name>A0A0U0RSJ9_MYCTX</name>
<dbReference type="Proteomes" id="UP000038802">
    <property type="component" value="Unassembled WGS sequence"/>
</dbReference>
<dbReference type="AlphaFoldDB" id="A0A0U0RSJ9"/>
<dbReference type="PANTHER" id="PTHR40254:SF1">
    <property type="entry name" value="BLR0577 PROTEIN"/>
    <property type="match status" value="1"/>
</dbReference>
<sequence>MQNGLCRPNRTNRGLLVNDDFEASPGFCVIGPLVGGNFTPKIRFWHVESAPRVRSLAKSLAASLLASLQPVALAPC</sequence>
<dbReference type="InterPro" id="IPR052189">
    <property type="entry name" value="L-asp_N-monooxygenase_NS-form"/>
</dbReference>